<keyword evidence="4 9" id="KW-0547">Nucleotide-binding</keyword>
<keyword evidence="7" id="KW-1015">Disulfide bond</keyword>
<dbReference type="GO" id="GO:0002143">
    <property type="term" value="P:tRNA wobble position uridine thiolation"/>
    <property type="evidence" value="ECO:0007669"/>
    <property type="project" value="TreeGrafter"/>
</dbReference>
<dbReference type="Gene3D" id="2.30.30.280">
    <property type="entry name" value="Adenine nucleotide alpha hydrolases-like domains"/>
    <property type="match status" value="1"/>
</dbReference>
<evidence type="ECO:0000256" key="6">
    <source>
        <dbReference type="ARBA" id="ARBA00022884"/>
    </source>
</evidence>
<dbReference type="Pfam" id="PF20258">
    <property type="entry name" value="tRNA_Me_trans_C"/>
    <property type="match status" value="1"/>
</dbReference>
<dbReference type="GO" id="GO:0005737">
    <property type="term" value="C:cytoplasm"/>
    <property type="evidence" value="ECO:0007669"/>
    <property type="project" value="UniProtKB-SubCell"/>
</dbReference>
<keyword evidence="9" id="KW-0963">Cytoplasm</keyword>
<feature type="active site" description="Cysteine persulfide intermediate" evidence="9">
    <location>
        <position position="189"/>
    </location>
</feature>
<evidence type="ECO:0000259" key="10">
    <source>
        <dbReference type="Pfam" id="PF20258"/>
    </source>
</evidence>
<feature type="site" description="Interaction with tRNA" evidence="9">
    <location>
        <position position="324"/>
    </location>
</feature>
<evidence type="ECO:0000256" key="7">
    <source>
        <dbReference type="ARBA" id="ARBA00023157"/>
    </source>
</evidence>
<feature type="domain" description="tRNA-specific 2-thiouridylase MnmA-like C-terminal" evidence="10">
    <location>
        <begin position="266"/>
        <end position="340"/>
    </location>
</feature>
<dbReference type="EMBL" id="DTDJ01000036">
    <property type="protein sequence ID" value="HGL17828.1"/>
    <property type="molecule type" value="Genomic_DNA"/>
</dbReference>
<comment type="catalytic activity">
    <reaction evidence="8 9">
        <text>S-sulfanyl-L-cysteinyl-[protein] + uridine(34) in tRNA + AH2 + ATP = 2-thiouridine(34) in tRNA + L-cysteinyl-[protein] + A + AMP + diphosphate + H(+)</text>
        <dbReference type="Rhea" id="RHEA:47032"/>
        <dbReference type="Rhea" id="RHEA-COMP:10131"/>
        <dbReference type="Rhea" id="RHEA-COMP:11726"/>
        <dbReference type="Rhea" id="RHEA-COMP:11727"/>
        <dbReference type="Rhea" id="RHEA-COMP:11728"/>
        <dbReference type="ChEBI" id="CHEBI:13193"/>
        <dbReference type="ChEBI" id="CHEBI:15378"/>
        <dbReference type="ChEBI" id="CHEBI:17499"/>
        <dbReference type="ChEBI" id="CHEBI:29950"/>
        <dbReference type="ChEBI" id="CHEBI:30616"/>
        <dbReference type="ChEBI" id="CHEBI:33019"/>
        <dbReference type="ChEBI" id="CHEBI:61963"/>
        <dbReference type="ChEBI" id="CHEBI:65315"/>
        <dbReference type="ChEBI" id="CHEBI:87170"/>
        <dbReference type="ChEBI" id="CHEBI:456215"/>
        <dbReference type="EC" id="2.8.1.13"/>
    </reaction>
</comment>
<accession>A0A7V3ZY48</accession>
<feature type="binding site" evidence="9">
    <location>
        <position position="117"/>
    </location>
    <ligand>
        <name>ATP</name>
        <dbReference type="ChEBI" id="CHEBI:30616"/>
    </ligand>
</feature>
<gene>
    <name evidence="9 12" type="primary">mnmA</name>
    <name evidence="12" type="ORF">ENU66_05845</name>
</gene>
<dbReference type="InterPro" id="IPR023382">
    <property type="entry name" value="MnmA-like_central_sf"/>
</dbReference>
<dbReference type="Gene3D" id="3.40.50.620">
    <property type="entry name" value="HUPs"/>
    <property type="match status" value="1"/>
</dbReference>
<evidence type="ECO:0000256" key="5">
    <source>
        <dbReference type="ARBA" id="ARBA00022840"/>
    </source>
</evidence>
<feature type="binding site" evidence="9">
    <location>
        <begin position="8"/>
        <end position="15"/>
    </location>
    <ligand>
        <name>ATP</name>
        <dbReference type="ChEBI" id="CHEBI:30616"/>
    </ligand>
</feature>
<keyword evidence="6 9" id="KW-0694">RNA-binding</keyword>
<dbReference type="NCBIfam" id="NF001138">
    <property type="entry name" value="PRK00143.1"/>
    <property type="match status" value="1"/>
</dbReference>
<feature type="binding site" evidence="9">
    <location>
        <position position="34"/>
    </location>
    <ligand>
        <name>ATP</name>
        <dbReference type="ChEBI" id="CHEBI:30616"/>
    </ligand>
</feature>
<comment type="function">
    <text evidence="9">Catalyzes the 2-thiolation of uridine at the wobble position (U34) of tRNA, leading to the formation of s(2)U34.</text>
</comment>
<dbReference type="AlphaFoldDB" id="A0A7V3ZY48"/>
<organism evidence="12">
    <name type="scientific">candidate division WOR-3 bacterium</name>
    <dbReference type="NCBI Taxonomy" id="2052148"/>
    <lineage>
        <taxon>Bacteria</taxon>
        <taxon>Bacteria division WOR-3</taxon>
    </lineage>
</organism>
<dbReference type="Gene3D" id="2.40.30.10">
    <property type="entry name" value="Translation factors"/>
    <property type="match status" value="1"/>
</dbReference>
<evidence type="ECO:0000256" key="4">
    <source>
        <dbReference type="ARBA" id="ARBA00022741"/>
    </source>
</evidence>
<protein>
    <recommendedName>
        <fullName evidence="9">tRNA-specific 2-thiouridylase MnmA</fullName>
        <ecNumber evidence="9">2.8.1.13</ecNumber>
    </recommendedName>
</protein>
<dbReference type="PANTHER" id="PTHR11933:SF5">
    <property type="entry name" value="MITOCHONDRIAL TRNA-SPECIFIC 2-THIOURIDYLASE 1"/>
    <property type="match status" value="1"/>
</dbReference>
<evidence type="ECO:0000256" key="9">
    <source>
        <dbReference type="HAMAP-Rule" id="MF_00144"/>
    </source>
</evidence>
<keyword evidence="2 9" id="KW-0808">Transferase</keyword>
<comment type="caution">
    <text evidence="12">The sequence shown here is derived from an EMBL/GenBank/DDBJ whole genome shotgun (WGS) entry which is preliminary data.</text>
</comment>
<evidence type="ECO:0000256" key="3">
    <source>
        <dbReference type="ARBA" id="ARBA00022694"/>
    </source>
</evidence>
<keyword evidence="5 9" id="KW-0067">ATP-binding</keyword>
<comment type="subcellular location">
    <subcellularLocation>
        <location evidence="9">Cytoplasm</location>
    </subcellularLocation>
</comment>
<dbReference type="GO" id="GO:0103016">
    <property type="term" value="F:tRNA-uridine 2-sulfurtransferase activity"/>
    <property type="evidence" value="ECO:0007669"/>
    <property type="project" value="UniProtKB-EC"/>
</dbReference>
<feature type="domain" description="tRNA-specific 2-thiouridylase MnmA-like central" evidence="11">
    <location>
        <begin position="200"/>
        <end position="259"/>
    </location>
</feature>
<dbReference type="CDD" id="cd01998">
    <property type="entry name" value="MnmA_TRMU-like"/>
    <property type="match status" value="1"/>
</dbReference>
<dbReference type="SUPFAM" id="SSF52402">
    <property type="entry name" value="Adenine nucleotide alpha hydrolases-like"/>
    <property type="match status" value="1"/>
</dbReference>
<dbReference type="EC" id="2.8.1.13" evidence="9"/>
<proteinExistence type="inferred from homology"/>
<comment type="caution">
    <text evidence="9">Lacks conserved residue(s) required for the propagation of feature annotation.</text>
</comment>
<dbReference type="InterPro" id="IPR014729">
    <property type="entry name" value="Rossmann-like_a/b/a_fold"/>
</dbReference>
<dbReference type="NCBIfam" id="TIGR00420">
    <property type="entry name" value="trmU"/>
    <property type="match status" value="1"/>
</dbReference>
<sequence>MVPRVVALMSGGVDSTVAALALKEQGYEVIGVTFNFNTRCGRAQDIEDAKKMAKKIGIRHEVFDVSDYFKKEIIQYFLNEYKRGRTPNPCALCNRRVKLSLGLKIAKGFGCDFVATGHYARVTRENGEVHLRKALWEYKSQEYYLALIEKVHLEKLILPLGEMSKEEVREKAKKFGLEVHDKEESQDVCFVGKDYRAFLLKRGFERKEGLILDENGNILGKHDGYYFFTIGQRRGIGVAMGKRLYVKKIVPEDNLVIVAPLEKLYSDSFIVKDMNFLEKVVEGERLEVRVRYRGKTAECTLSPLSDGGYKVILGEKLFAITPGQVAVFYRGDIVVGGGIIDE</sequence>
<feature type="region of interest" description="Interaction with tRNA" evidence="9">
    <location>
        <begin position="291"/>
        <end position="292"/>
    </location>
</feature>
<keyword evidence="1 9" id="KW-0820">tRNA-binding</keyword>
<name>A0A7V3ZY48_UNCW3</name>
<evidence type="ECO:0000256" key="1">
    <source>
        <dbReference type="ARBA" id="ARBA00022555"/>
    </source>
</evidence>
<comment type="similarity">
    <text evidence="9">Belongs to the MnmA/TRMU family.</text>
</comment>
<dbReference type="Pfam" id="PF03054">
    <property type="entry name" value="tRNA_Me_trans"/>
    <property type="match status" value="1"/>
</dbReference>
<dbReference type="InterPro" id="IPR046884">
    <property type="entry name" value="MnmA-like_central"/>
</dbReference>
<dbReference type="GO" id="GO:0005524">
    <property type="term" value="F:ATP binding"/>
    <property type="evidence" value="ECO:0007669"/>
    <property type="project" value="UniProtKB-KW"/>
</dbReference>
<feature type="active site" description="Nucleophile" evidence="9">
    <location>
        <position position="93"/>
    </location>
</feature>
<dbReference type="InterPro" id="IPR046885">
    <property type="entry name" value="MnmA-like_C"/>
</dbReference>
<evidence type="ECO:0000256" key="8">
    <source>
        <dbReference type="ARBA" id="ARBA00051542"/>
    </source>
</evidence>
<dbReference type="PANTHER" id="PTHR11933">
    <property type="entry name" value="TRNA 5-METHYLAMINOMETHYL-2-THIOURIDYLATE -METHYLTRANSFERASE"/>
    <property type="match status" value="1"/>
</dbReference>
<keyword evidence="3 9" id="KW-0819">tRNA processing</keyword>
<dbReference type="HAMAP" id="MF_00144">
    <property type="entry name" value="tRNA_thiouridyl_MnmA"/>
    <property type="match status" value="1"/>
</dbReference>
<dbReference type="InterPro" id="IPR004506">
    <property type="entry name" value="MnmA-like"/>
</dbReference>
<feature type="site" description="Interaction with tRNA" evidence="9">
    <location>
        <position position="118"/>
    </location>
</feature>
<evidence type="ECO:0000256" key="2">
    <source>
        <dbReference type="ARBA" id="ARBA00022679"/>
    </source>
</evidence>
<evidence type="ECO:0000313" key="12">
    <source>
        <dbReference type="EMBL" id="HGL17828.1"/>
    </source>
</evidence>
<dbReference type="Pfam" id="PF20259">
    <property type="entry name" value="tRNA_Me_trans_M"/>
    <property type="match status" value="1"/>
</dbReference>
<evidence type="ECO:0000259" key="11">
    <source>
        <dbReference type="Pfam" id="PF20259"/>
    </source>
</evidence>
<reference evidence="12" key="1">
    <citation type="journal article" date="2020" name="mSystems">
        <title>Genome- and Community-Level Interaction Insights into Carbon Utilization and Element Cycling Functions of Hydrothermarchaeota in Hydrothermal Sediment.</title>
        <authorList>
            <person name="Zhou Z."/>
            <person name="Liu Y."/>
            <person name="Xu W."/>
            <person name="Pan J."/>
            <person name="Luo Z.H."/>
            <person name="Li M."/>
        </authorList>
    </citation>
    <scope>NUCLEOTIDE SEQUENCE [LARGE SCALE GENOMIC DNA]</scope>
    <source>
        <strain evidence="12">SpSt-69</strain>
    </source>
</reference>
<dbReference type="GO" id="GO:0000049">
    <property type="term" value="F:tRNA binding"/>
    <property type="evidence" value="ECO:0007669"/>
    <property type="project" value="UniProtKB-KW"/>
</dbReference>